<dbReference type="InterPro" id="IPR014980">
    <property type="entry name" value="DOPA_dioxygen"/>
</dbReference>
<dbReference type="AlphaFoldDB" id="A0A0D0ISY7"/>
<dbReference type="SUPFAM" id="SSF143410">
    <property type="entry name" value="DOPA-like"/>
    <property type="match status" value="1"/>
</dbReference>
<dbReference type="Gene3D" id="3.30.70.1240">
    <property type="entry name" value="DOPA-like domains"/>
    <property type="match status" value="1"/>
</dbReference>
<dbReference type="EMBL" id="JXQW01000063">
    <property type="protein sequence ID" value="KIP96297.1"/>
    <property type="molecule type" value="Genomic_DNA"/>
</dbReference>
<reference evidence="1 2" key="1">
    <citation type="submission" date="2014-12" db="EMBL/GenBank/DDBJ databases">
        <title>16Stimator: statistical estimation of ribosomal gene copy numbers from draft genome assemblies.</title>
        <authorList>
            <person name="Perisin M.A."/>
            <person name="Vetter M."/>
            <person name="Gilbert J.A."/>
            <person name="Bergelson J."/>
        </authorList>
    </citation>
    <scope>NUCLEOTIDE SEQUENCE [LARGE SCALE GENOMIC DNA]</scope>
    <source>
        <strain evidence="1 2">MEJ086</strain>
    </source>
</reference>
<dbReference type="Pfam" id="PF08883">
    <property type="entry name" value="DOPA_dioxygen"/>
    <property type="match status" value="1"/>
</dbReference>
<gene>
    <name evidence="1" type="ORF">RU08_21525</name>
</gene>
<protein>
    <recommendedName>
        <fullName evidence="3">Dopa 45-dioxygenase</fullName>
    </recommendedName>
</protein>
<accession>A0A0D0ISY7</accession>
<dbReference type="PANTHER" id="PTHR36423:SF2">
    <property type="entry name" value="AFR070WP"/>
    <property type="match status" value="1"/>
</dbReference>
<evidence type="ECO:0000313" key="1">
    <source>
        <dbReference type="EMBL" id="KIP96297.1"/>
    </source>
</evidence>
<proteinExistence type="predicted"/>
<dbReference type="PANTHER" id="PTHR36423">
    <property type="entry name" value="AFR070WP"/>
    <property type="match status" value="1"/>
</dbReference>
<organism evidence="1 2">
    <name type="scientific">Pseudomonas fulva</name>
    <dbReference type="NCBI Taxonomy" id="47880"/>
    <lineage>
        <taxon>Bacteria</taxon>
        <taxon>Pseudomonadati</taxon>
        <taxon>Pseudomonadota</taxon>
        <taxon>Gammaproteobacteria</taxon>
        <taxon>Pseudomonadales</taxon>
        <taxon>Pseudomonadaceae</taxon>
        <taxon>Pseudomonas</taxon>
    </lineage>
</organism>
<evidence type="ECO:0000313" key="2">
    <source>
        <dbReference type="Proteomes" id="UP000032068"/>
    </source>
</evidence>
<dbReference type="OrthoDB" id="572228at2"/>
<dbReference type="Proteomes" id="UP000032068">
    <property type="component" value="Unassembled WGS sequence"/>
</dbReference>
<dbReference type="InterPro" id="IPR023389">
    <property type="entry name" value="DOPA-like_sf"/>
</dbReference>
<evidence type="ECO:0008006" key="3">
    <source>
        <dbReference type="Google" id="ProtNLM"/>
    </source>
</evidence>
<dbReference type="PIRSF" id="PIRSF028139">
    <property type="entry name" value="DOPA-diox_rel_Mll2280"/>
    <property type="match status" value="1"/>
</dbReference>
<sequence>MTDVRIRGYHAHVYFDAGSLEQARVLCESAAARFAVKMGRLHQKAVGPHPDWSCQLAFRAELFGEVIPWLMLNRGELVIFIHPITGNDLIDHRDRALWMGAVRPLDLSGLADGRPLTFEL</sequence>
<dbReference type="RefSeq" id="WP_042555910.1">
    <property type="nucleotide sequence ID" value="NZ_JXQW01000063.1"/>
</dbReference>
<comment type="caution">
    <text evidence="1">The sequence shown here is derived from an EMBL/GenBank/DDBJ whole genome shotgun (WGS) entry which is preliminary data.</text>
</comment>
<name>A0A0D0ISY7_9PSED</name>